<dbReference type="Proteomes" id="UP000006882">
    <property type="component" value="Chromosome G4"/>
</dbReference>
<evidence type="ECO:0000313" key="7">
    <source>
        <dbReference type="EMBL" id="ONI14638.1"/>
    </source>
</evidence>
<dbReference type="InterPro" id="IPR012334">
    <property type="entry name" value="Pectin_lyas_fold"/>
</dbReference>
<evidence type="ECO:0000256" key="2">
    <source>
        <dbReference type="ARBA" id="ARBA00008834"/>
    </source>
</evidence>
<dbReference type="InterPro" id="IPR011050">
    <property type="entry name" value="Pectin_lyase_fold/virulence"/>
</dbReference>
<evidence type="ECO:0000256" key="5">
    <source>
        <dbReference type="ARBA" id="ARBA00023295"/>
    </source>
</evidence>
<evidence type="ECO:0000256" key="1">
    <source>
        <dbReference type="ARBA" id="ARBA00004191"/>
    </source>
</evidence>
<dbReference type="SUPFAM" id="SSF51126">
    <property type="entry name" value="Pectin lyase-like"/>
    <property type="match status" value="1"/>
</dbReference>
<sequence>MSFLSTVFEYNIIGSLGRNGNFVQVENIHVSKIYLQGTTKGARIKTWQVLNQSGIHASILSFTALL</sequence>
<comment type="subcellular location">
    <subcellularLocation>
        <location evidence="1">Secreted</location>
        <location evidence="1">Cell wall</location>
    </subcellularLocation>
</comment>
<evidence type="ECO:0000256" key="6">
    <source>
        <dbReference type="RuleBase" id="RU361169"/>
    </source>
</evidence>
<name>M5X378_PRUPE</name>
<dbReference type="AlphaFoldDB" id="M5X378"/>
<dbReference type="Gene3D" id="2.160.20.10">
    <property type="entry name" value="Single-stranded right-handed beta-helix, Pectin lyase-like"/>
    <property type="match status" value="1"/>
</dbReference>
<accession>M5X378</accession>
<reference evidence="7 8" key="1">
    <citation type="journal article" date="2013" name="Nat. Genet.">
        <title>The high-quality draft genome of peach (Prunus persica) identifies unique patterns of genetic diversity, domestication and genome evolution.</title>
        <authorList>
            <consortium name="International Peach Genome Initiative"/>
            <person name="Verde I."/>
            <person name="Abbott A.G."/>
            <person name="Scalabrin S."/>
            <person name="Jung S."/>
            <person name="Shu S."/>
            <person name="Marroni F."/>
            <person name="Zhebentyayeva T."/>
            <person name="Dettori M.T."/>
            <person name="Grimwood J."/>
            <person name="Cattonaro F."/>
            <person name="Zuccolo A."/>
            <person name="Rossini L."/>
            <person name="Jenkins J."/>
            <person name="Vendramin E."/>
            <person name="Meisel L.A."/>
            <person name="Decroocq V."/>
            <person name="Sosinski B."/>
            <person name="Prochnik S."/>
            <person name="Mitros T."/>
            <person name="Policriti A."/>
            <person name="Cipriani G."/>
            <person name="Dondini L."/>
            <person name="Ficklin S."/>
            <person name="Goodstein D.M."/>
            <person name="Xuan P."/>
            <person name="Del Fabbro C."/>
            <person name="Aramini V."/>
            <person name="Copetti D."/>
            <person name="Gonzalez S."/>
            <person name="Horner D.S."/>
            <person name="Falchi R."/>
            <person name="Lucas S."/>
            <person name="Mica E."/>
            <person name="Maldonado J."/>
            <person name="Lazzari B."/>
            <person name="Bielenberg D."/>
            <person name="Pirona R."/>
            <person name="Miculan M."/>
            <person name="Barakat A."/>
            <person name="Testolin R."/>
            <person name="Stella A."/>
            <person name="Tartarini S."/>
            <person name="Tonutti P."/>
            <person name="Arus P."/>
            <person name="Orellana A."/>
            <person name="Wells C."/>
            <person name="Main D."/>
            <person name="Vizzotto G."/>
            <person name="Silva H."/>
            <person name="Salamini F."/>
            <person name="Schmutz J."/>
            <person name="Morgante M."/>
            <person name="Rokhsar D.S."/>
        </authorList>
    </citation>
    <scope>NUCLEOTIDE SEQUENCE [LARGE SCALE GENOMIC DNA]</scope>
    <source>
        <strain evidence="8">cv. Nemared</strain>
    </source>
</reference>
<dbReference type="GO" id="GO:0004650">
    <property type="term" value="F:polygalacturonase activity"/>
    <property type="evidence" value="ECO:0007669"/>
    <property type="project" value="InterPro"/>
</dbReference>
<evidence type="ECO:0000256" key="3">
    <source>
        <dbReference type="ARBA" id="ARBA00022512"/>
    </source>
</evidence>
<organism evidence="7 8">
    <name type="scientific">Prunus persica</name>
    <name type="common">Peach</name>
    <name type="synonym">Amygdalus persica</name>
    <dbReference type="NCBI Taxonomy" id="3760"/>
    <lineage>
        <taxon>Eukaryota</taxon>
        <taxon>Viridiplantae</taxon>
        <taxon>Streptophyta</taxon>
        <taxon>Embryophyta</taxon>
        <taxon>Tracheophyta</taxon>
        <taxon>Spermatophyta</taxon>
        <taxon>Magnoliopsida</taxon>
        <taxon>eudicotyledons</taxon>
        <taxon>Gunneridae</taxon>
        <taxon>Pentapetalae</taxon>
        <taxon>rosids</taxon>
        <taxon>fabids</taxon>
        <taxon>Rosales</taxon>
        <taxon>Rosaceae</taxon>
        <taxon>Amygdaloideae</taxon>
        <taxon>Amygdaleae</taxon>
        <taxon>Prunus</taxon>
    </lineage>
</organism>
<protein>
    <submittedName>
        <fullName evidence="7">Uncharacterized protein</fullName>
    </submittedName>
</protein>
<comment type="similarity">
    <text evidence="2 6">Belongs to the glycosyl hydrolase 28 family.</text>
</comment>
<proteinExistence type="inferred from homology"/>
<dbReference type="GO" id="GO:0005975">
    <property type="term" value="P:carbohydrate metabolic process"/>
    <property type="evidence" value="ECO:0007669"/>
    <property type="project" value="InterPro"/>
</dbReference>
<keyword evidence="5 6" id="KW-0326">Glycosidase</keyword>
<evidence type="ECO:0000256" key="4">
    <source>
        <dbReference type="ARBA" id="ARBA00022801"/>
    </source>
</evidence>
<keyword evidence="3" id="KW-0964">Secreted</keyword>
<keyword evidence="3" id="KW-0134">Cell wall</keyword>
<keyword evidence="8" id="KW-1185">Reference proteome</keyword>
<keyword evidence="4 6" id="KW-0378">Hydrolase</keyword>
<evidence type="ECO:0000313" key="8">
    <source>
        <dbReference type="Proteomes" id="UP000006882"/>
    </source>
</evidence>
<dbReference type="InterPro" id="IPR000743">
    <property type="entry name" value="Glyco_hydro_28"/>
</dbReference>
<dbReference type="EMBL" id="CM007654">
    <property type="protein sequence ID" value="ONI14638.1"/>
    <property type="molecule type" value="Genomic_DNA"/>
</dbReference>
<gene>
    <name evidence="7" type="ORF">PRUPE_4G289600</name>
</gene>
<dbReference type="HOGENOM" id="CLU_2836010_0_0_1"/>
<dbReference type="Pfam" id="PF00295">
    <property type="entry name" value="Glyco_hydro_28"/>
    <property type="match status" value="1"/>
</dbReference>
<dbReference type="Gramene" id="ONI14638">
    <property type="protein sequence ID" value="ONI14638"/>
    <property type="gene ID" value="PRUPE_4G289600"/>
</dbReference>